<organism evidence="2 3">
    <name type="scientific">Fasciolopsis buskii</name>
    <dbReference type="NCBI Taxonomy" id="27845"/>
    <lineage>
        <taxon>Eukaryota</taxon>
        <taxon>Metazoa</taxon>
        <taxon>Spiralia</taxon>
        <taxon>Lophotrochozoa</taxon>
        <taxon>Platyhelminthes</taxon>
        <taxon>Trematoda</taxon>
        <taxon>Digenea</taxon>
        <taxon>Plagiorchiida</taxon>
        <taxon>Echinostomata</taxon>
        <taxon>Echinostomatoidea</taxon>
        <taxon>Fasciolidae</taxon>
        <taxon>Fasciolopsis</taxon>
    </lineage>
</organism>
<sequence>CLIALFVFTCLQFGKADQCQSDVAKVISQCRFKERQYGTNWKRCAIEKFGENRFKYCSRAQNYMRVFKQSERQGGMVESVASSS</sequence>
<dbReference type="EMBL" id="LUCM01011581">
    <property type="protein sequence ID" value="KAA0183760.1"/>
    <property type="molecule type" value="Genomic_DNA"/>
</dbReference>
<evidence type="ECO:0000256" key="1">
    <source>
        <dbReference type="SAM" id="SignalP"/>
    </source>
</evidence>
<keyword evidence="1" id="KW-0732">Signal</keyword>
<protein>
    <submittedName>
        <fullName evidence="2">Uncharacterized protein</fullName>
    </submittedName>
</protein>
<feature type="chain" id="PRO_5034977159" evidence="1">
    <location>
        <begin position="17"/>
        <end position="84"/>
    </location>
</feature>
<evidence type="ECO:0000313" key="3">
    <source>
        <dbReference type="Proteomes" id="UP000728185"/>
    </source>
</evidence>
<feature type="non-terminal residue" evidence="2">
    <location>
        <position position="1"/>
    </location>
</feature>
<reference evidence="2" key="1">
    <citation type="submission" date="2019-05" db="EMBL/GenBank/DDBJ databases">
        <title>Annotation for the trematode Fasciolopsis buski.</title>
        <authorList>
            <person name="Choi Y.-J."/>
        </authorList>
    </citation>
    <scope>NUCLEOTIDE SEQUENCE</scope>
    <source>
        <strain evidence="2">HT</strain>
        <tissue evidence="2">Whole worm</tissue>
    </source>
</reference>
<dbReference type="Proteomes" id="UP000728185">
    <property type="component" value="Unassembled WGS sequence"/>
</dbReference>
<evidence type="ECO:0000313" key="2">
    <source>
        <dbReference type="EMBL" id="KAA0183760.1"/>
    </source>
</evidence>
<dbReference type="AlphaFoldDB" id="A0A8E0RNG1"/>
<keyword evidence="3" id="KW-1185">Reference proteome</keyword>
<accession>A0A8E0RNG1</accession>
<comment type="caution">
    <text evidence="2">The sequence shown here is derived from an EMBL/GenBank/DDBJ whole genome shotgun (WGS) entry which is preliminary data.</text>
</comment>
<gene>
    <name evidence="2" type="ORF">FBUS_02897</name>
</gene>
<proteinExistence type="predicted"/>
<name>A0A8E0RNG1_9TREM</name>
<feature type="signal peptide" evidence="1">
    <location>
        <begin position="1"/>
        <end position="16"/>
    </location>
</feature>